<dbReference type="AlphaFoldDB" id="A0AA39RB65"/>
<evidence type="ECO:0000256" key="2">
    <source>
        <dbReference type="SAM" id="Phobius"/>
    </source>
</evidence>
<reference evidence="3" key="1">
    <citation type="submission" date="2023-03" db="EMBL/GenBank/DDBJ databases">
        <title>Complete genome of Cladonia borealis.</title>
        <authorList>
            <person name="Park H."/>
        </authorList>
    </citation>
    <scope>NUCLEOTIDE SEQUENCE</scope>
    <source>
        <strain evidence="3">ANT050790</strain>
    </source>
</reference>
<feature type="region of interest" description="Disordered" evidence="1">
    <location>
        <begin position="295"/>
        <end position="327"/>
    </location>
</feature>
<protein>
    <submittedName>
        <fullName evidence="3">Uncharacterized protein</fullName>
    </submittedName>
</protein>
<gene>
    <name evidence="3" type="ORF">JMJ35_000316</name>
</gene>
<keyword evidence="2" id="KW-1133">Transmembrane helix</keyword>
<evidence type="ECO:0000313" key="4">
    <source>
        <dbReference type="Proteomes" id="UP001166286"/>
    </source>
</evidence>
<keyword evidence="2" id="KW-0812">Transmembrane</keyword>
<accession>A0AA39RB65</accession>
<feature type="transmembrane region" description="Helical" evidence="2">
    <location>
        <begin position="266"/>
        <end position="290"/>
    </location>
</feature>
<evidence type="ECO:0000256" key="1">
    <source>
        <dbReference type="SAM" id="MobiDB-lite"/>
    </source>
</evidence>
<feature type="transmembrane region" description="Helical" evidence="2">
    <location>
        <begin position="65"/>
        <end position="84"/>
    </location>
</feature>
<proteinExistence type="predicted"/>
<feature type="transmembrane region" description="Helical" evidence="2">
    <location>
        <begin position="104"/>
        <end position="126"/>
    </location>
</feature>
<feature type="transmembrane region" description="Helical" evidence="2">
    <location>
        <begin position="230"/>
        <end position="260"/>
    </location>
</feature>
<sequence length="327" mass="36227">MSYSNQDTRSWGEKMLIGGADEFDPDLAALSAVQGLWLFSLILMAIWSAVISGRKHGSTQPIANLYMFWIALSIAILHYTFSFTKAMITQFGAWIRASYLVVDLIFNSSFGILGGICLLVPIYYLIFRLHRQIGNSYDNDKRTLLWAHYGFCGILAIFYLVMFGIQMRGLYESIFHPDTYGGLAEYKGILDLGIILVAYDALYLCAALEILTASLWLLKQCIQMHTRKTPGLLLLCLISMPLLTRATFELAVSISTFIVLEDNVTFGVIIALYVFDGLCWMLAFIGIVLISKQDSSSPTPTPFDTEKSMQATTAGGLIADKSGSSSS</sequence>
<feature type="transmembrane region" description="Helical" evidence="2">
    <location>
        <begin position="35"/>
        <end position="53"/>
    </location>
</feature>
<name>A0AA39RB65_9LECA</name>
<dbReference type="Proteomes" id="UP001166286">
    <property type="component" value="Unassembled WGS sequence"/>
</dbReference>
<comment type="caution">
    <text evidence="3">The sequence shown here is derived from an EMBL/GenBank/DDBJ whole genome shotgun (WGS) entry which is preliminary data.</text>
</comment>
<evidence type="ECO:0000313" key="3">
    <source>
        <dbReference type="EMBL" id="KAK0517161.1"/>
    </source>
</evidence>
<dbReference type="EMBL" id="JAFEKC020000001">
    <property type="protein sequence ID" value="KAK0517161.1"/>
    <property type="molecule type" value="Genomic_DNA"/>
</dbReference>
<feature type="transmembrane region" description="Helical" evidence="2">
    <location>
        <begin position="192"/>
        <end position="218"/>
    </location>
</feature>
<keyword evidence="4" id="KW-1185">Reference proteome</keyword>
<feature type="transmembrane region" description="Helical" evidence="2">
    <location>
        <begin position="146"/>
        <end position="165"/>
    </location>
</feature>
<organism evidence="3 4">
    <name type="scientific">Cladonia borealis</name>
    <dbReference type="NCBI Taxonomy" id="184061"/>
    <lineage>
        <taxon>Eukaryota</taxon>
        <taxon>Fungi</taxon>
        <taxon>Dikarya</taxon>
        <taxon>Ascomycota</taxon>
        <taxon>Pezizomycotina</taxon>
        <taxon>Lecanoromycetes</taxon>
        <taxon>OSLEUM clade</taxon>
        <taxon>Lecanoromycetidae</taxon>
        <taxon>Lecanorales</taxon>
        <taxon>Lecanorineae</taxon>
        <taxon>Cladoniaceae</taxon>
        <taxon>Cladonia</taxon>
    </lineage>
</organism>
<keyword evidence="2" id="KW-0472">Membrane</keyword>